<dbReference type="InterPro" id="IPR050266">
    <property type="entry name" value="AB_hydrolase_sf"/>
</dbReference>
<dbReference type="GeneID" id="25325275"/>
<dbReference type="InterPro" id="IPR029058">
    <property type="entry name" value="AB_hydrolase_fold"/>
</dbReference>
<protein>
    <recommendedName>
        <fullName evidence="1">AB hydrolase-1 domain-containing protein</fullName>
    </recommendedName>
</protein>
<dbReference type="RefSeq" id="XP_013319458.1">
    <property type="nucleotide sequence ID" value="XM_013464004.1"/>
</dbReference>
<dbReference type="SUPFAM" id="SSF53474">
    <property type="entry name" value="alpha/beta-Hydrolases"/>
    <property type="match status" value="1"/>
</dbReference>
<evidence type="ECO:0000313" key="3">
    <source>
        <dbReference type="Proteomes" id="UP000054342"/>
    </source>
</evidence>
<dbReference type="Proteomes" id="UP000054342">
    <property type="component" value="Unassembled WGS sequence"/>
</dbReference>
<dbReference type="HOGENOM" id="CLU_055477_0_0_1"/>
<feature type="domain" description="AB hydrolase-1" evidence="1">
    <location>
        <begin position="46"/>
        <end position="288"/>
    </location>
</feature>
<evidence type="ECO:0000313" key="2">
    <source>
        <dbReference type="EMBL" id="KIW58874.1"/>
    </source>
</evidence>
<dbReference type="Gene3D" id="3.40.50.1820">
    <property type="entry name" value="alpha/beta hydrolase"/>
    <property type="match status" value="1"/>
</dbReference>
<evidence type="ECO:0000259" key="1">
    <source>
        <dbReference type="Pfam" id="PF00561"/>
    </source>
</evidence>
<dbReference type="AlphaFoldDB" id="A0A0D2FFI4"/>
<gene>
    <name evidence="2" type="ORF">PV05_03367</name>
</gene>
<name>A0A0D2FFI4_9EURO</name>
<organism evidence="2 3">
    <name type="scientific">Exophiala xenobiotica</name>
    <dbReference type="NCBI Taxonomy" id="348802"/>
    <lineage>
        <taxon>Eukaryota</taxon>
        <taxon>Fungi</taxon>
        <taxon>Dikarya</taxon>
        <taxon>Ascomycota</taxon>
        <taxon>Pezizomycotina</taxon>
        <taxon>Eurotiomycetes</taxon>
        <taxon>Chaetothyriomycetidae</taxon>
        <taxon>Chaetothyriales</taxon>
        <taxon>Herpotrichiellaceae</taxon>
        <taxon>Exophiala</taxon>
    </lineage>
</organism>
<keyword evidence="3" id="KW-1185">Reference proteome</keyword>
<dbReference type="PANTHER" id="PTHR43798">
    <property type="entry name" value="MONOACYLGLYCEROL LIPASE"/>
    <property type="match status" value="1"/>
</dbReference>
<reference evidence="2 3" key="1">
    <citation type="submission" date="2015-01" db="EMBL/GenBank/DDBJ databases">
        <title>The Genome Sequence of Exophiala xenobiotica CBS118157.</title>
        <authorList>
            <consortium name="The Broad Institute Genomics Platform"/>
            <person name="Cuomo C."/>
            <person name="de Hoog S."/>
            <person name="Gorbushina A."/>
            <person name="Stielow B."/>
            <person name="Teixiera M."/>
            <person name="Abouelleil A."/>
            <person name="Chapman S.B."/>
            <person name="Priest M."/>
            <person name="Young S.K."/>
            <person name="Wortman J."/>
            <person name="Nusbaum C."/>
            <person name="Birren B."/>
        </authorList>
    </citation>
    <scope>NUCLEOTIDE SEQUENCE [LARGE SCALE GENOMIC DNA]</scope>
    <source>
        <strain evidence="2 3">CBS 118157</strain>
    </source>
</reference>
<proteinExistence type="predicted"/>
<dbReference type="Pfam" id="PF00561">
    <property type="entry name" value="Abhydrolase_1"/>
    <property type="match status" value="1"/>
</dbReference>
<dbReference type="STRING" id="348802.A0A0D2FFI4"/>
<dbReference type="OrthoDB" id="408373at2759"/>
<sequence length="339" mass="36964">MFEKTPDTTKLARLGAEYAYDERRCPIGGGDTTVVRDSDPKSKVVPIVLIHALALDRRMWDDVFDRLVAGGGGGGGDGDGNARDDVRMRMRVISYDLRGHGEAADAAAVATSGQADVQAPVKDLEHLADDLRVLLDDCGVQQADIHGQSYGGAVAQYFALKYPERTRSLGLITTAGQSQASWVSRATRAEEARSVKPLMDETLARWFSAEVIARDDEGVRYARSCLERIGVKNWAAAWRAMSGLNTLDKLDKLKDLSRGFKGPVLIVCGTQDASTGPEHMRRLRDAWEACCSQGTGTGTEVGVVQYKELDPGVHMMALEQGEALAKEILEFRRFVDGMD</sequence>
<dbReference type="EMBL" id="KN847318">
    <property type="protein sequence ID" value="KIW58874.1"/>
    <property type="molecule type" value="Genomic_DNA"/>
</dbReference>
<accession>A0A0D2FFI4</accession>
<dbReference type="InterPro" id="IPR000073">
    <property type="entry name" value="AB_hydrolase_1"/>
</dbReference>